<dbReference type="InterPro" id="IPR004263">
    <property type="entry name" value="Exostosin"/>
</dbReference>
<reference evidence="8 9" key="1">
    <citation type="journal article" date="2013" name="Proc. Natl. Acad. Sci. U.S.A.">
        <title>Fine-scale variation in meiotic recombination in Mimulus inferred from population shotgun sequencing.</title>
        <authorList>
            <person name="Hellsten U."/>
            <person name="Wright K.M."/>
            <person name="Jenkins J."/>
            <person name="Shu S."/>
            <person name="Yuan Y."/>
            <person name="Wessler S.R."/>
            <person name="Schmutz J."/>
            <person name="Willis J.H."/>
            <person name="Rokhsar D.S."/>
        </authorList>
    </citation>
    <scope>NUCLEOTIDE SEQUENCE [LARGE SCALE GENOMIC DNA]</scope>
    <source>
        <strain evidence="9">cv. DUN x IM62</strain>
    </source>
</reference>
<dbReference type="AlphaFoldDB" id="A0A022PVY0"/>
<keyword evidence="5" id="KW-0333">Golgi apparatus</keyword>
<dbReference type="PhylomeDB" id="A0A022PVY0"/>
<evidence type="ECO:0000256" key="6">
    <source>
        <dbReference type="SAM" id="Phobius"/>
    </source>
</evidence>
<dbReference type="KEGG" id="egt:105949685"/>
<comment type="similarity">
    <text evidence="2">Belongs to the glycosyltransferase 47 family.</text>
</comment>
<evidence type="ECO:0000256" key="2">
    <source>
        <dbReference type="ARBA" id="ARBA00010271"/>
    </source>
</evidence>
<dbReference type="EMBL" id="KI632331">
    <property type="protein sequence ID" value="EYU18405.1"/>
    <property type="molecule type" value="Genomic_DNA"/>
</dbReference>
<keyword evidence="6" id="KW-0812">Transmembrane</keyword>
<feature type="domain" description="Exostosin GT47" evidence="7">
    <location>
        <begin position="73"/>
        <end position="347"/>
    </location>
</feature>
<gene>
    <name evidence="8" type="ORF">MIMGU_mgv1a007826mg</name>
</gene>
<dbReference type="STRING" id="4155.A0A022PVY0"/>
<evidence type="ECO:0000256" key="1">
    <source>
        <dbReference type="ARBA" id="ARBA00004323"/>
    </source>
</evidence>
<dbReference type="OrthoDB" id="1924787at2759"/>
<keyword evidence="3" id="KW-0808">Transferase</keyword>
<organism evidence="8 9">
    <name type="scientific">Erythranthe guttata</name>
    <name type="common">Yellow monkey flower</name>
    <name type="synonym">Mimulus guttatus</name>
    <dbReference type="NCBI Taxonomy" id="4155"/>
    <lineage>
        <taxon>Eukaryota</taxon>
        <taxon>Viridiplantae</taxon>
        <taxon>Streptophyta</taxon>
        <taxon>Embryophyta</taxon>
        <taxon>Tracheophyta</taxon>
        <taxon>Spermatophyta</taxon>
        <taxon>Magnoliopsida</taxon>
        <taxon>eudicotyledons</taxon>
        <taxon>Gunneridae</taxon>
        <taxon>Pentapetalae</taxon>
        <taxon>asterids</taxon>
        <taxon>lamiids</taxon>
        <taxon>Lamiales</taxon>
        <taxon>Phrymaceae</taxon>
        <taxon>Erythranthe</taxon>
    </lineage>
</organism>
<dbReference type="Pfam" id="PF03016">
    <property type="entry name" value="Exostosin_GT47"/>
    <property type="match status" value="1"/>
</dbReference>
<proteinExistence type="inferred from homology"/>
<keyword evidence="6" id="KW-0472">Membrane</keyword>
<accession>A0A022PVY0</accession>
<dbReference type="InterPro" id="IPR040911">
    <property type="entry name" value="Exostosin_GT47"/>
</dbReference>
<keyword evidence="4" id="KW-0735">Signal-anchor</keyword>
<evidence type="ECO:0000259" key="7">
    <source>
        <dbReference type="Pfam" id="PF03016"/>
    </source>
</evidence>
<dbReference type="eggNOG" id="KOG1021">
    <property type="taxonomic scope" value="Eukaryota"/>
</dbReference>
<evidence type="ECO:0000256" key="5">
    <source>
        <dbReference type="ARBA" id="ARBA00023034"/>
    </source>
</evidence>
<feature type="transmembrane region" description="Helical" evidence="6">
    <location>
        <begin position="12"/>
        <end position="32"/>
    </location>
</feature>
<evidence type="ECO:0000313" key="8">
    <source>
        <dbReference type="EMBL" id="EYU18405.1"/>
    </source>
</evidence>
<keyword evidence="9" id="KW-1185">Reference proteome</keyword>
<keyword evidence="6" id="KW-1133">Transmembrane helix</keyword>
<name>A0A022PVY0_ERYGU</name>
<dbReference type="Proteomes" id="UP000030748">
    <property type="component" value="Unassembled WGS sequence"/>
</dbReference>
<keyword evidence="3" id="KW-0328">Glycosyltransferase</keyword>
<comment type="subcellular location">
    <subcellularLocation>
        <location evidence="1">Golgi apparatus membrane</location>
        <topology evidence="1">Single-pass type II membrane protein</topology>
    </subcellularLocation>
</comment>
<protein>
    <recommendedName>
        <fullName evidence="7">Exostosin GT47 domain-containing protein</fullName>
    </recommendedName>
</protein>
<evidence type="ECO:0000256" key="4">
    <source>
        <dbReference type="ARBA" id="ARBA00022968"/>
    </source>
</evidence>
<dbReference type="PANTHER" id="PTHR11062:SF378">
    <property type="entry name" value="EXOSTOSIN GT47 DOMAIN-CONTAINING PROTEIN"/>
    <property type="match status" value="1"/>
</dbReference>
<dbReference type="GO" id="GO:0000139">
    <property type="term" value="C:Golgi membrane"/>
    <property type="evidence" value="ECO:0007669"/>
    <property type="project" value="UniProtKB-SubCell"/>
</dbReference>
<evidence type="ECO:0000256" key="3">
    <source>
        <dbReference type="ARBA" id="ARBA00022676"/>
    </source>
</evidence>
<dbReference type="PANTHER" id="PTHR11062">
    <property type="entry name" value="EXOSTOSIN HEPARAN SULFATE GLYCOSYLTRANSFERASE -RELATED"/>
    <property type="match status" value="1"/>
</dbReference>
<sequence>MAAALTVYPTVRAYFACSITLSLMMIIIYNFMTYYSNKPTYTISDDYTAVAEQISGDVYHWAEGFRMDYAQMERKLKIYAYPAPADQRYSNYQTITGKYASEGYFFKNIRESSFLTDDPELAHLFFIPISAHKLHQKVSSYDEMAAIIGEYIQRLIIKYPYWNRSLGADHFFLTCHEIDTRATERAPLLAVKNLIRVVCSPTYNSSFVPHKDVSLPLINMPFSKPPPSTANDLQNRTILGYWAGVCNTEIRERMVKLWSKDLELEIQNETAYNHARMTKFYTSKFCICPAGSRITSNRIIMAIRYGCVPVIMSDYYELPFKDVLDWRKFSVILRERDVYNLKGILKAKAGAEFRMLHTNLLKVQNRFEWNTPPVKYDAFNMVLYDLWLRRFVIK</sequence>
<evidence type="ECO:0000313" key="9">
    <source>
        <dbReference type="Proteomes" id="UP000030748"/>
    </source>
</evidence>
<dbReference type="GO" id="GO:0016757">
    <property type="term" value="F:glycosyltransferase activity"/>
    <property type="evidence" value="ECO:0007669"/>
    <property type="project" value="UniProtKB-KW"/>
</dbReference>